<comment type="catalytic activity">
    <reaction evidence="13">
        <text>prephenate + NAD(+) = 3-(4-hydroxyphenyl)pyruvate + CO2 + NADH</text>
        <dbReference type="Rhea" id="RHEA:13869"/>
        <dbReference type="ChEBI" id="CHEBI:16526"/>
        <dbReference type="ChEBI" id="CHEBI:29934"/>
        <dbReference type="ChEBI" id="CHEBI:36242"/>
        <dbReference type="ChEBI" id="CHEBI:57540"/>
        <dbReference type="ChEBI" id="CHEBI:57945"/>
        <dbReference type="EC" id="1.3.1.12"/>
    </reaction>
</comment>
<dbReference type="GO" id="GO:0004665">
    <property type="term" value="F:prephenate dehydrogenase (NADP+) activity"/>
    <property type="evidence" value="ECO:0007669"/>
    <property type="project" value="InterPro"/>
</dbReference>
<dbReference type="PANTHER" id="PTHR21363:SF0">
    <property type="entry name" value="PREPHENATE DEHYDROGENASE [NADP(+)]"/>
    <property type="match status" value="1"/>
</dbReference>
<dbReference type="SUPFAM" id="SSF55205">
    <property type="entry name" value="EPT/RTPC-like"/>
    <property type="match status" value="1"/>
</dbReference>
<comment type="pathway">
    <text evidence="2">Amino-acid biosynthesis; L-tyrosine biosynthesis; (4-hydroxyphenyl)pyruvate from prephenate (NAD(+) route): step 1/1.</text>
</comment>
<comment type="catalytic activity">
    <reaction evidence="12">
        <text>3-phosphoshikimate + phosphoenolpyruvate = 5-O-(1-carboxyvinyl)-3-phosphoshikimate + phosphate</text>
        <dbReference type="Rhea" id="RHEA:21256"/>
        <dbReference type="ChEBI" id="CHEBI:43474"/>
        <dbReference type="ChEBI" id="CHEBI:57701"/>
        <dbReference type="ChEBI" id="CHEBI:58702"/>
        <dbReference type="ChEBI" id="CHEBI:145989"/>
        <dbReference type="EC" id="2.5.1.19"/>
    </reaction>
    <physiologicalReaction direction="left-to-right" evidence="12">
        <dbReference type="Rhea" id="RHEA:21257"/>
    </physiologicalReaction>
</comment>
<dbReference type="FunFam" id="3.65.10.10:FF:000005">
    <property type="entry name" value="3-phosphoshikimate 1-carboxyvinyltransferase"/>
    <property type="match status" value="1"/>
</dbReference>
<dbReference type="InterPro" id="IPR046826">
    <property type="entry name" value="PDH_N"/>
</dbReference>
<dbReference type="GO" id="GO:0003866">
    <property type="term" value="F:3-phosphoshikimate 1-carboxyvinyltransferase activity"/>
    <property type="evidence" value="ECO:0007669"/>
    <property type="project" value="UniProtKB-UniRule"/>
</dbReference>
<dbReference type="PANTHER" id="PTHR21363">
    <property type="entry name" value="PREPHENATE DEHYDROGENASE"/>
    <property type="match status" value="1"/>
</dbReference>
<dbReference type="GO" id="GO:0070403">
    <property type="term" value="F:NAD+ binding"/>
    <property type="evidence" value="ECO:0007669"/>
    <property type="project" value="InterPro"/>
</dbReference>
<dbReference type="PROSITE" id="PS51176">
    <property type="entry name" value="PDH_ADH"/>
    <property type="match status" value="1"/>
</dbReference>
<feature type="binding site" evidence="14">
    <location>
        <position position="326"/>
    </location>
    <ligand>
        <name>3-phosphoshikimate</name>
        <dbReference type="ChEBI" id="CHEBI:145989"/>
    </ligand>
</feature>
<dbReference type="Proteomes" id="UP000294546">
    <property type="component" value="Unassembled WGS sequence"/>
</dbReference>
<dbReference type="InterPro" id="IPR036968">
    <property type="entry name" value="Enolpyruvate_Tfrase_sf"/>
</dbReference>
<feature type="binding site" evidence="14">
    <location>
        <position position="618"/>
    </location>
    <ligand>
        <name>3-phosphoshikimate</name>
        <dbReference type="ChEBI" id="CHEBI:145989"/>
    </ligand>
</feature>
<dbReference type="InterPro" id="IPR006264">
    <property type="entry name" value="EPSP_synthase"/>
</dbReference>
<evidence type="ECO:0000256" key="14">
    <source>
        <dbReference type="HAMAP-Rule" id="MF_00210"/>
    </source>
</evidence>
<evidence type="ECO:0000256" key="11">
    <source>
        <dbReference type="ARBA" id="ARBA00023141"/>
    </source>
</evidence>
<dbReference type="InterPro" id="IPR036291">
    <property type="entry name" value="NAD(P)-bd_dom_sf"/>
</dbReference>
<dbReference type="Gene3D" id="3.40.50.720">
    <property type="entry name" value="NAD(P)-binding Rossmann-like Domain"/>
    <property type="match status" value="1"/>
</dbReference>
<feature type="active site" description="Proton acceptor" evidence="14">
    <location>
        <position position="618"/>
    </location>
</feature>
<dbReference type="GO" id="GO:0006571">
    <property type="term" value="P:tyrosine biosynthetic process"/>
    <property type="evidence" value="ECO:0007669"/>
    <property type="project" value="UniProtKB-KW"/>
</dbReference>
<comment type="caution">
    <text evidence="14">Lacks conserved residue(s) required for the propagation of feature annotation.</text>
</comment>
<evidence type="ECO:0000256" key="13">
    <source>
        <dbReference type="ARBA" id="ARBA00049260"/>
    </source>
</evidence>
<keyword evidence="11 14" id="KW-0057">Aromatic amino acid biosynthesis</keyword>
<comment type="caution">
    <text evidence="16">The sequence shown here is derived from an EMBL/GenBank/DDBJ whole genome shotgun (WGS) entry which is preliminary data.</text>
</comment>
<dbReference type="GO" id="GO:0005737">
    <property type="term" value="C:cytoplasm"/>
    <property type="evidence" value="ECO:0007669"/>
    <property type="project" value="UniProtKB-SubCell"/>
</dbReference>
<keyword evidence="8 14" id="KW-0808">Transferase</keyword>
<dbReference type="Gene3D" id="3.65.10.10">
    <property type="entry name" value="Enolpyruvate transferase domain"/>
    <property type="match status" value="2"/>
</dbReference>
<evidence type="ECO:0000256" key="9">
    <source>
        <dbReference type="ARBA" id="ARBA00023002"/>
    </source>
</evidence>
<dbReference type="Pfam" id="PF00275">
    <property type="entry name" value="EPSP_synthase"/>
    <property type="match status" value="1"/>
</dbReference>
<feature type="binding site" evidence="14">
    <location>
        <position position="330"/>
    </location>
    <ligand>
        <name>3-phosphoshikimate</name>
        <dbReference type="ChEBI" id="CHEBI:145989"/>
    </ligand>
</feature>
<gene>
    <name evidence="14" type="primary">aroA</name>
    <name evidence="16" type="ORF">CLV83_4098</name>
</gene>
<dbReference type="InterPro" id="IPR046825">
    <property type="entry name" value="PDH_C"/>
</dbReference>
<dbReference type="InterPro" id="IPR013792">
    <property type="entry name" value="RNA3'P_cycl/enolpyr_Trfase_a/b"/>
</dbReference>
<dbReference type="InterPro" id="IPR008927">
    <property type="entry name" value="6-PGluconate_DH-like_C_sf"/>
</dbReference>
<keyword evidence="17" id="KW-1185">Reference proteome</keyword>
<comment type="similarity">
    <text evidence="4 14">Belongs to the EPSP synthase family.</text>
</comment>
<feature type="binding site" evidence="14">
    <location>
        <position position="472"/>
    </location>
    <ligand>
        <name>phosphoenolpyruvate</name>
        <dbReference type="ChEBI" id="CHEBI:58702"/>
    </ligand>
</feature>
<feature type="binding site" evidence="14">
    <location>
        <position position="472"/>
    </location>
    <ligand>
        <name>3-phosphoshikimate</name>
        <dbReference type="ChEBI" id="CHEBI:145989"/>
    </ligand>
</feature>
<comment type="pathway">
    <text evidence="1 14">Metabolic intermediate biosynthesis; chorismate biosynthesis; chorismate from D-erythrose 4-phosphate and phosphoenolpyruvate: step 6/7.</text>
</comment>
<dbReference type="UniPathway" id="UPA00053">
    <property type="reaction ID" value="UER00089"/>
</dbReference>
<dbReference type="RefSeq" id="WP_341540391.1">
    <property type="nucleotide sequence ID" value="NZ_SMFU01000013.1"/>
</dbReference>
<dbReference type="GO" id="GO:0008977">
    <property type="term" value="F:prephenate dehydrogenase (NAD+) activity"/>
    <property type="evidence" value="ECO:0007669"/>
    <property type="project" value="UniProtKB-EC"/>
</dbReference>
<keyword evidence="5 14" id="KW-0963">Cytoplasm</keyword>
<dbReference type="Gene3D" id="1.10.3660.10">
    <property type="entry name" value="6-phosphogluconate dehydrogenase C-terminal like domain"/>
    <property type="match status" value="1"/>
</dbReference>
<proteinExistence type="inferred from homology"/>
<dbReference type="InterPro" id="IPR003099">
    <property type="entry name" value="Prephen_DH"/>
</dbReference>
<dbReference type="NCBIfam" id="TIGR01356">
    <property type="entry name" value="aroA"/>
    <property type="match status" value="1"/>
</dbReference>
<evidence type="ECO:0000313" key="17">
    <source>
        <dbReference type="Proteomes" id="UP000294546"/>
    </source>
</evidence>
<dbReference type="SUPFAM" id="SSF48179">
    <property type="entry name" value="6-phosphogluconate dehydrogenase C-terminal domain-like"/>
    <property type="match status" value="1"/>
</dbReference>
<evidence type="ECO:0000256" key="5">
    <source>
        <dbReference type="ARBA" id="ARBA00022490"/>
    </source>
</evidence>
<dbReference type="SUPFAM" id="SSF51735">
    <property type="entry name" value="NAD(P)-binding Rossmann-fold domains"/>
    <property type="match status" value="1"/>
</dbReference>
<dbReference type="CDD" id="cd01556">
    <property type="entry name" value="EPSP_synthase"/>
    <property type="match status" value="1"/>
</dbReference>
<evidence type="ECO:0000256" key="4">
    <source>
        <dbReference type="ARBA" id="ARBA00009948"/>
    </source>
</evidence>
<protein>
    <recommendedName>
        <fullName evidence="14">3-phosphoshikimate 1-carboxyvinyltransferase</fullName>
        <ecNumber evidence="14">2.5.1.19</ecNumber>
    </recommendedName>
    <alternativeName>
        <fullName evidence="14">5-enolpyruvylshikimate-3-phosphate synthase</fullName>
        <shortName evidence="14">EPSP synthase</shortName>
        <shortName evidence="14">EPSPS</shortName>
    </alternativeName>
</protein>
<sequence>MLKFSTSRVLVIGLGLIGGSLARALKQRHLVDEVVGYDLNRAECELGLSLGVIDRIGEDLGTEVSKAGLVLLAVPVKVMEAVLAEIKPWLSANTLVTDVGSTKGNLVMAARSLFGELPPGFVPGHPIAGAEKSGVGASDVDLFVRRKVILTPLPESAPEATLAIARMWQAVGAEVLQMDVSRHDEVLAATSHLPHLLAFSLVDTLAHEAENTDIFRYAAGGFRDFTRIAASDPSMWHDICFANRDQLLAQIDRFSAGVSRLRDAVDRGDSQALLGIFTRARSAREHFSRILARSAYSPQGKLRPARFLVRPNTKIAGSIAVSGDRSISHRAIILAALADGITDIEGFLDGEDSLATLQAFRDLGVVIEGPHQGRVRVYGVGLNGLQPPVGPIYLGSSGTSMRLLCGVLAGQPFATELCGDDQLNAESMRSLVQPLRALGAQIETAEAECAPLKITPASLQSPPASLSVASAQVKSALLLAGLYTDGRLCIEEEGLSRDHTERMLGRFGCELQQQGDHLCIESGQRLSGTQLRIPGDLSLAAFFMVATTITPGAELTLEHIGINPTRMGLVTILKQMGADIELHDAHDECGEPVADISVRYAPLQGVVIPDELSRLALDECPALLVAAACAEGETRLTLPDDDTLLSNTRLKLMCSALQQLGIALTLNNNELRVRGGDLGSGMLDCGGDPRVAMALTMVAQRASGSLDIAGCESVDAFCPEFADLARRIGIALFKEED</sequence>
<dbReference type="HAMAP" id="MF_00210">
    <property type="entry name" value="EPSP_synth"/>
    <property type="match status" value="1"/>
</dbReference>
<feature type="binding site" evidence="14">
    <location>
        <position position="690"/>
    </location>
    <ligand>
        <name>phosphoenolpyruvate</name>
        <dbReference type="ChEBI" id="CHEBI:58702"/>
    </ligand>
</feature>
<comment type="similarity">
    <text evidence="3">Belongs to the prephenate/arogenate dehydrogenase family.</text>
</comment>
<feature type="binding site" evidence="14">
    <location>
        <position position="470"/>
    </location>
    <ligand>
        <name>3-phosphoshikimate</name>
        <dbReference type="ChEBI" id="CHEBI:145989"/>
    </ligand>
</feature>
<feature type="domain" description="Prephenate/arogenate dehydrogenase" evidence="15">
    <location>
        <begin position="7"/>
        <end position="295"/>
    </location>
</feature>
<keyword evidence="10" id="KW-0520">NAD</keyword>
<evidence type="ECO:0000259" key="15">
    <source>
        <dbReference type="PROSITE" id="PS51176"/>
    </source>
</evidence>
<dbReference type="AlphaFoldDB" id="A0A4R1G8Y8"/>
<dbReference type="EC" id="2.5.1.19" evidence="14"/>
<evidence type="ECO:0000313" key="16">
    <source>
        <dbReference type="EMBL" id="TCK03040.1"/>
    </source>
</evidence>
<dbReference type="NCBIfam" id="NF011381">
    <property type="entry name" value="PRK14806.1"/>
    <property type="match status" value="1"/>
</dbReference>
<evidence type="ECO:0000256" key="12">
    <source>
        <dbReference type="ARBA" id="ARBA00044633"/>
    </source>
</evidence>
<evidence type="ECO:0000256" key="6">
    <source>
        <dbReference type="ARBA" id="ARBA00022498"/>
    </source>
</evidence>
<evidence type="ECO:0000256" key="8">
    <source>
        <dbReference type="ARBA" id="ARBA00022679"/>
    </source>
</evidence>
<keyword evidence="9" id="KW-0560">Oxidoreductase</keyword>
<comment type="function">
    <text evidence="14">Catalyzes the transfer of the enolpyruvyl moiety of phosphoenolpyruvate (PEP) to the 5-hydroxyl of shikimate-3-phosphate (S3P) to produce enolpyruvyl shikimate-3-phosphate and inorganic phosphate.</text>
</comment>
<dbReference type="InterPro" id="IPR050812">
    <property type="entry name" value="Preph/Arog_dehydrog"/>
</dbReference>
<name>A0A4R1G8Y8_9GAMM</name>
<dbReference type="InterPro" id="IPR001986">
    <property type="entry name" value="Enolpyruvate_Tfrase_dom"/>
</dbReference>
<dbReference type="GO" id="GO:0009423">
    <property type="term" value="P:chorismate biosynthetic process"/>
    <property type="evidence" value="ECO:0007669"/>
    <property type="project" value="UniProtKB-UniRule"/>
</dbReference>
<comment type="subcellular location">
    <subcellularLocation>
        <location evidence="14">Cytoplasm</location>
    </subcellularLocation>
</comment>
<reference evidence="16 17" key="1">
    <citation type="submission" date="2019-03" db="EMBL/GenBank/DDBJ databases">
        <title>Genomic Encyclopedia of Archaeal and Bacterial Type Strains, Phase II (KMG-II): from individual species to whole genera.</title>
        <authorList>
            <person name="Goeker M."/>
        </authorList>
    </citation>
    <scope>NUCLEOTIDE SEQUENCE [LARGE SCALE GENOMIC DNA]</scope>
    <source>
        <strain evidence="16 17">DSM 27697</strain>
    </source>
</reference>
<dbReference type="Pfam" id="PF02153">
    <property type="entry name" value="PDH_N"/>
    <property type="match status" value="1"/>
</dbReference>
<keyword evidence="7 14" id="KW-0028">Amino-acid biosynthesis</keyword>
<dbReference type="Pfam" id="PF20463">
    <property type="entry name" value="PDH_C"/>
    <property type="match status" value="1"/>
</dbReference>
<evidence type="ECO:0000256" key="10">
    <source>
        <dbReference type="ARBA" id="ARBA00023027"/>
    </source>
</evidence>
<keyword evidence="6" id="KW-0827">Tyrosine biosynthesis</keyword>
<evidence type="ECO:0000256" key="1">
    <source>
        <dbReference type="ARBA" id="ARBA00004811"/>
    </source>
</evidence>
<dbReference type="FunFam" id="3.40.50.720:FF:000208">
    <property type="entry name" value="Prephenate dehydrogenase"/>
    <property type="match status" value="1"/>
</dbReference>
<evidence type="ECO:0000256" key="7">
    <source>
        <dbReference type="ARBA" id="ARBA00022605"/>
    </source>
</evidence>
<feature type="binding site" evidence="14">
    <location>
        <position position="649"/>
    </location>
    <ligand>
        <name>phosphoenolpyruvate</name>
        <dbReference type="ChEBI" id="CHEBI:58702"/>
    </ligand>
</feature>
<dbReference type="FunFam" id="1.10.3660.10:FF:000003">
    <property type="entry name" value="Prephenate dehydrogenase"/>
    <property type="match status" value="1"/>
</dbReference>
<accession>A0A4R1G8Y8</accession>
<organism evidence="16 17">
    <name type="scientific">Marinobacterium mangrovicola</name>
    <dbReference type="NCBI Taxonomy" id="1476959"/>
    <lineage>
        <taxon>Bacteria</taxon>
        <taxon>Pseudomonadati</taxon>
        <taxon>Pseudomonadota</taxon>
        <taxon>Gammaproteobacteria</taxon>
        <taxon>Oceanospirillales</taxon>
        <taxon>Oceanospirillaceae</taxon>
        <taxon>Marinobacterium</taxon>
    </lineage>
</organism>
<dbReference type="EMBL" id="SMFU01000013">
    <property type="protein sequence ID" value="TCK03040.1"/>
    <property type="molecule type" value="Genomic_DNA"/>
</dbReference>
<evidence type="ECO:0000256" key="2">
    <source>
        <dbReference type="ARBA" id="ARBA00005067"/>
    </source>
</evidence>
<evidence type="ECO:0000256" key="3">
    <source>
        <dbReference type="ARBA" id="ARBA00007964"/>
    </source>
</evidence>
<feature type="binding site" evidence="14">
    <location>
        <position position="398"/>
    </location>
    <ligand>
        <name>phosphoenolpyruvate</name>
        <dbReference type="ChEBI" id="CHEBI:58702"/>
    </ligand>
</feature>
<comment type="subunit">
    <text evidence="14">Monomer.</text>
</comment>